<name>A0A1H6JIW8_9FLAO</name>
<reference evidence="3" key="1">
    <citation type="submission" date="2016-10" db="EMBL/GenBank/DDBJ databases">
        <authorList>
            <person name="Varghese N."/>
            <person name="Submissions S."/>
        </authorList>
    </citation>
    <scope>NUCLEOTIDE SEQUENCE [LARGE SCALE GENOMIC DNA]</scope>
    <source>
        <strain evidence="3">CGMCC 1.10825</strain>
    </source>
</reference>
<dbReference type="Proteomes" id="UP000199634">
    <property type="component" value="Unassembled WGS sequence"/>
</dbReference>
<proteinExistence type="predicted"/>
<evidence type="ECO:0000313" key="3">
    <source>
        <dbReference type="Proteomes" id="UP000199634"/>
    </source>
</evidence>
<evidence type="ECO:0000313" key="2">
    <source>
        <dbReference type="EMBL" id="SEH62231.1"/>
    </source>
</evidence>
<dbReference type="STRING" id="1159016.SAMN02927937_00546"/>
<evidence type="ECO:0000256" key="1">
    <source>
        <dbReference type="SAM" id="SignalP"/>
    </source>
</evidence>
<dbReference type="EMBL" id="FNXE01000004">
    <property type="protein sequence ID" value="SEH62231.1"/>
    <property type="molecule type" value="Genomic_DNA"/>
</dbReference>
<keyword evidence="3" id="KW-1185">Reference proteome</keyword>
<dbReference type="AlphaFoldDB" id="A0A1H6JIW8"/>
<protein>
    <submittedName>
        <fullName evidence="2">Uncharacterized protein</fullName>
    </submittedName>
</protein>
<feature type="chain" id="PRO_5011525102" evidence="1">
    <location>
        <begin position="26"/>
        <end position="147"/>
    </location>
</feature>
<feature type="signal peptide" evidence="1">
    <location>
        <begin position="1"/>
        <end position="25"/>
    </location>
</feature>
<gene>
    <name evidence="2" type="ORF">SAMN02927937_00546</name>
</gene>
<accession>A0A1H6JIW8</accession>
<sequence length="147" mass="17479">MYFAIKMKVQLTIFFFLLIISNANSQERDCREDYLIIDCNEESVSWSYIVYKGEKINYKVAYRSPVVSRAINGKCKFYGKIIVPINRSEYKKKDVKNILKTINEELDFEYFIAYSTCEAIRVSMTAYHHKLKTKFLKDNQIGFYKKE</sequence>
<organism evidence="2 3">
    <name type="scientific">Paenimyroides marinum</name>
    <dbReference type="NCBI Taxonomy" id="1159016"/>
    <lineage>
        <taxon>Bacteria</taxon>
        <taxon>Pseudomonadati</taxon>
        <taxon>Bacteroidota</taxon>
        <taxon>Flavobacteriia</taxon>
        <taxon>Flavobacteriales</taxon>
        <taxon>Flavobacteriaceae</taxon>
        <taxon>Paenimyroides</taxon>
    </lineage>
</organism>
<keyword evidence="1" id="KW-0732">Signal</keyword>